<dbReference type="EMBL" id="KQ435922">
    <property type="protein sequence ID" value="KOX68531.1"/>
    <property type="molecule type" value="Genomic_DNA"/>
</dbReference>
<evidence type="ECO:0000313" key="1">
    <source>
        <dbReference type="EMBL" id="KOX68531.1"/>
    </source>
</evidence>
<gene>
    <name evidence="1" type="ORF">WN51_04017</name>
</gene>
<reference evidence="1 2" key="1">
    <citation type="submission" date="2015-07" db="EMBL/GenBank/DDBJ databases">
        <title>The genome of Melipona quadrifasciata.</title>
        <authorList>
            <person name="Pan H."/>
            <person name="Kapheim K."/>
        </authorList>
    </citation>
    <scope>NUCLEOTIDE SEQUENCE [LARGE SCALE GENOMIC DNA]</scope>
    <source>
        <strain evidence="1">0111107301</strain>
        <tissue evidence="1">Whole body</tissue>
    </source>
</reference>
<proteinExistence type="predicted"/>
<keyword evidence="2" id="KW-1185">Reference proteome</keyword>
<dbReference type="AlphaFoldDB" id="A0A0N0BC60"/>
<protein>
    <submittedName>
        <fullName evidence="1">Uncharacterized protein</fullName>
    </submittedName>
</protein>
<accession>A0A0N0BC60</accession>
<dbReference type="Proteomes" id="UP000053105">
    <property type="component" value="Unassembled WGS sequence"/>
</dbReference>
<sequence>MYVSKCGMLGSVCRTDLLLKGTEVFHQNVIVTEKLLEAVTKSTSYNIKM</sequence>
<name>A0A0N0BC60_9HYME</name>
<evidence type="ECO:0000313" key="2">
    <source>
        <dbReference type="Proteomes" id="UP000053105"/>
    </source>
</evidence>
<organism evidence="1 2">
    <name type="scientific">Melipona quadrifasciata</name>
    <dbReference type="NCBI Taxonomy" id="166423"/>
    <lineage>
        <taxon>Eukaryota</taxon>
        <taxon>Metazoa</taxon>
        <taxon>Ecdysozoa</taxon>
        <taxon>Arthropoda</taxon>
        <taxon>Hexapoda</taxon>
        <taxon>Insecta</taxon>
        <taxon>Pterygota</taxon>
        <taxon>Neoptera</taxon>
        <taxon>Endopterygota</taxon>
        <taxon>Hymenoptera</taxon>
        <taxon>Apocrita</taxon>
        <taxon>Aculeata</taxon>
        <taxon>Apoidea</taxon>
        <taxon>Anthophila</taxon>
        <taxon>Apidae</taxon>
        <taxon>Melipona</taxon>
    </lineage>
</organism>